<keyword evidence="2" id="KW-1185">Reference proteome</keyword>
<sequence>MRYVMILLLFVVFFLAGTVFGINRYQQDTIQETGQSDVIVSKPERDSALEEQSDNADKTDESAVDIINMEQSPTFMQKTASLLGAGVKHIFEVLANMLYQIAKAFF</sequence>
<dbReference type="Proteomes" id="UP001228376">
    <property type="component" value="Unassembled WGS sequence"/>
</dbReference>
<reference evidence="1 2" key="1">
    <citation type="submission" date="2023-10" db="EMBL/GenBank/DDBJ databases">
        <title>179-bfca-hs.</title>
        <authorList>
            <person name="Miliotis G."/>
            <person name="Sengupta P."/>
            <person name="Hameed A."/>
            <person name="Chuvochina M."/>
            <person name="Mcdonagh F."/>
            <person name="Simpson A.C."/>
            <person name="Singh N.K."/>
            <person name="Rekha P.D."/>
            <person name="Raman K."/>
            <person name="Hugenholtz P."/>
            <person name="Venkateswaran K."/>
        </authorList>
    </citation>
    <scope>NUCLEOTIDE SEQUENCE [LARGE SCALE GENOMIC DNA]</scope>
    <source>
        <strain evidence="1 2">179-BFC-A-HS</strain>
    </source>
</reference>
<gene>
    <name evidence="1" type="ORF">P5G51_009020</name>
</gene>
<protein>
    <recommendedName>
        <fullName evidence="3">DUF3679 domain-containing protein</fullName>
    </recommendedName>
</protein>
<proteinExistence type="predicted"/>
<dbReference type="RefSeq" id="WP_306066242.1">
    <property type="nucleotide sequence ID" value="NZ_JAROCA020000001.1"/>
</dbReference>
<name>A0ABU5CJ36_9BACI</name>
<organism evidence="1 2">
    <name type="scientific">Tigheibacillus jepli</name>
    <dbReference type="NCBI Taxonomy" id="3035914"/>
    <lineage>
        <taxon>Bacteria</taxon>
        <taxon>Bacillati</taxon>
        <taxon>Bacillota</taxon>
        <taxon>Bacilli</taxon>
        <taxon>Bacillales</taxon>
        <taxon>Bacillaceae</taxon>
        <taxon>Tigheibacillus</taxon>
    </lineage>
</organism>
<evidence type="ECO:0000313" key="1">
    <source>
        <dbReference type="EMBL" id="MDY0405520.1"/>
    </source>
</evidence>
<evidence type="ECO:0000313" key="2">
    <source>
        <dbReference type="Proteomes" id="UP001228376"/>
    </source>
</evidence>
<comment type="caution">
    <text evidence="1">The sequence shown here is derived from an EMBL/GenBank/DDBJ whole genome shotgun (WGS) entry which is preliminary data.</text>
</comment>
<dbReference type="EMBL" id="JAROCA020000001">
    <property type="protein sequence ID" value="MDY0405520.1"/>
    <property type="molecule type" value="Genomic_DNA"/>
</dbReference>
<accession>A0ABU5CJ36</accession>
<evidence type="ECO:0008006" key="3">
    <source>
        <dbReference type="Google" id="ProtNLM"/>
    </source>
</evidence>